<dbReference type="SUPFAM" id="SSF55931">
    <property type="entry name" value="Glutamine synthetase/guanido kinase"/>
    <property type="match status" value="1"/>
</dbReference>
<evidence type="ECO:0000259" key="7">
    <source>
        <dbReference type="PROSITE" id="PS51510"/>
    </source>
</evidence>
<reference evidence="8 9" key="1">
    <citation type="submission" date="2020-08" db="EMBL/GenBank/DDBJ databases">
        <title>Genome public.</title>
        <authorList>
            <person name="Liu C."/>
            <person name="Sun Q."/>
        </authorList>
    </citation>
    <scope>NUCLEOTIDE SEQUENCE [LARGE SCALE GENOMIC DNA]</scope>
    <source>
        <strain evidence="8 9">NSJ-43</strain>
    </source>
</reference>
<feature type="binding site" evidence="5">
    <location>
        <position position="113"/>
    </location>
    <ligand>
        <name>ATP</name>
        <dbReference type="ChEBI" id="CHEBI:30616"/>
    </ligand>
</feature>
<dbReference type="RefSeq" id="WP_021866973.1">
    <property type="nucleotide sequence ID" value="NZ_JACOPD010000003.1"/>
</dbReference>
<dbReference type="PANTHER" id="PTHR11547">
    <property type="entry name" value="ARGININE OR CREATINE KINASE"/>
    <property type="match status" value="1"/>
</dbReference>
<evidence type="ECO:0000256" key="1">
    <source>
        <dbReference type="ARBA" id="ARBA00022679"/>
    </source>
</evidence>
<evidence type="ECO:0000256" key="3">
    <source>
        <dbReference type="ARBA" id="ARBA00022777"/>
    </source>
</evidence>
<evidence type="ECO:0000256" key="5">
    <source>
        <dbReference type="PROSITE-ProRule" id="PRU00843"/>
    </source>
</evidence>
<proteinExistence type="inferred from homology"/>
<dbReference type="InterPro" id="IPR014746">
    <property type="entry name" value="Gln_synth/guanido_kin_cat_dom"/>
</dbReference>
<protein>
    <submittedName>
        <fullName evidence="8">Protein arginine kinase</fullName>
    </submittedName>
</protein>
<feature type="binding site" evidence="5">
    <location>
        <begin position="164"/>
        <end position="168"/>
    </location>
    <ligand>
        <name>ATP</name>
        <dbReference type="ChEBI" id="CHEBI:30616"/>
    </ligand>
</feature>
<keyword evidence="2 5" id="KW-0547">Nucleotide-binding</keyword>
<sequence length="343" mass="38850">MLRWFETNGKESDVVISSRVRLARNVKKYNFSLKLTENDAVKMIDELSEAINSLDIVKDYSSYNFKTLDEYQKQAMKERHVISNFLLGQKQAAGFVSKDEDISIMLNEEDHIRIQAYAPGMDMEKAFELADKVDDAIDSVTDYAFDEKYGYLTTCPSNVGTGMRASYMLHLPALAGNNRISGLASEVGRFGLVLRSVYGDGSKNYGDIYKLSNQITLGVSEKEIIDNLTHIANQIISQERTLRKQYVLNKRLSASDIAYRSYGVLRYARKLSLNDAMLLLSQIRLGLAQGLIGTDMENEFCVYQLMIGVMPANLALMNDSDMSPEEIEEYRAKFIRDNLPVIR</sequence>
<dbReference type="GO" id="GO:0016301">
    <property type="term" value="F:kinase activity"/>
    <property type="evidence" value="ECO:0007669"/>
    <property type="project" value="UniProtKB-KW"/>
</dbReference>
<dbReference type="PROSITE" id="PS00112">
    <property type="entry name" value="PHOSPHAGEN_KINASE"/>
    <property type="match status" value="1"/>
</dbReference>
<feature type="binding site" evidence="5">
    <location>
        <begin position="195"/>
        <end position="200"/>
    </location>
    <ligand>
        <name>ATP</name>
        <dbReference type="ChEBI" id="CHEBI:30616"/>
    </ligand>
</feature>
<dbReference type="Proteomes" id="UP000628463">
    <property type="component" value="Unassembled WGS sequence"/>
</dbReference>
<dbReference type="InterPro" id="IPR023660">
    <property type="entry name" value="Arg_Kinase"/>
</dbReference>
<gene>
    <name evidence="8" type="ORF">H8S01_06090</name>
</gene>
<evidence type="ECO:0000313" key="8">
    <source>
        <dbReference type="EMBL" id="MBC5680531.1"/>
    </source>
</evidence>
<feature type="binding site" evidence="5">
    <location>
        <begin position="17"/>
        <end position="21"/>
    </location>
    <ligand>
        <name>ATP</name>
        <dbReference type="ChEBI" id="CHEBI:30616"/>
    </ligand>
</feature>
<dbReference type="InterPro" id="IPR022415">
    <property type="entry name" value="ATP-guanido_PTrfase_AS"/>
</dbReference>
<keyword evidence="4 5" id="KW-0067">ATP-binding</keyword>
<comment type="similarity">
    <text evidence="5 6">Belongs to the ATP:guanido phosphotransferase family.</text>
</comment>
<dbReference type="PROSITE" id="PS51510">
    <property type="entry name" value="PHOSPHAGEN_KINASE_C"/>
    <property type="match status" value="1"/>
</dbReference>
<keyword evidence="1 5" id="KW-0808">Transferase</keyword>
<comment type="caution">
    <text evidence="8">The sequence shown here is derived from an EMBL/GenBank/DDBJ whole genome shotgun (WGS) entry which is preliminary data.</text>
</comment>
<dbReference type="EMBL" id="JACOPD010000003">
    <property type="protein sequence ID" value="MBC5680531.1"/>
    <property type="molecule type" value="Genomic_DNA"/>
</dbReference>
<evidence type="ECO:0000313" key="9">
    <source>
        <dbReference type="Proteomes" id="UP000628463"/>
    </source>
</evidence>
<dbReference type="PANTHER" id="PTHR11547:SF38">
    <property type="entry name" value="ARGININE KINASE 1-RELATED"/>
    <property type="match status" value="1"/>
</dbReference>
<evidence type="ECO:0000256" key="4">
    <source>
        <dbReference type="ARBA" id="ARBA00022840"/>
    </source>
</evidence>
<organism evidence="8 9">
    <name type="scientific">Lachnospira hominis</name>
    <name type="common">ex Liu et al. 2021</name>
    <dbReference type="NCBI Taxonomy" id="2763051"/>
    <lineage>
        <taxon>Bacteria</taxon>
        <taxon>Bacillati</taxon>
        <taxon>Bacillota</taxon>
        <taxon>Clostridia</taxon>
        <taxon>Lachnospirales</taxon>
        <taxon>Lachnospiraceae</taxon>
        <taxon>Lachnospira</taxon>
    </lineage>
</organism>
<dbReference type="InterPro" id="IPR022414">
    <property type="entry name" value="ATP-guanido_PTrfase_cat"/>
</dbReference>
<evidence type="ECO:0000256" key="6">
    <source>
        <dbReference type="RuleBase" id="RU000505"/>
    </source>
</evidence>
<evidence type="ECO:0000256" key="2">
    <source>
        <dbReference type="ARBA" id="ARBA00022741"/>
    </source>
</evidence>
<accession>A0ABR7FZB5</accession>
<feature type="binding site" evidence="5">
    <location>
        <position position="80"/>
    </location>
    <ligand>
        <name>ATP</name>
        <dbReference type="ChEBI" id="CHEBI:30616"/>
    </ligand>
</feature>
<keyword evidence="3 5" id="KW-0418">Kinase</keyword>
<feature type="domain" description="Phosphagen kinase C-terminal" evidence="7">
    <location>
        <begin position="14"/>
        <end position="242"/>
    </location>
</feature>
<dbReference type="CDD" id="cd07930">
    <property type="entry name" value="bacterial_phosphagen_kinase"/>
    <property type="match status" value="1"/>
</dbReference>
<keyword evidence="9" id="KW-1185">Reference proteome</keyword>
<dbReference type="Gene3D" id="3.30.590.10">
    <property type="entry name" value="Glutamine synthetase/guanido kinase, catalytic domain"/>
    <property type="match status" value="1"/>
</dbReference>
<name>A0ABR7FZB5_9FIRM</name>
<dbReference type="InterPro" id="IPR000749">
    <property type="entry name" value="ATP-guanido_PTrfase"/>
</dbReference>
<dbReference type="Pfam" id="PF00217">
    <property type="entry name" value="ATP-gua_Ptrans"/>
    <property type="match status" value="1"/>
</dbReference>